<evidence type="ECO:0000256" key="2">
    <source>
        <dbReference type="ARBA" id="ARBA00022525"/>
    </source>
</evidence>
<dbReference type="OrthoDB" id="6138780at2759"/>
<keyword evidence="2" id="KW-0964">Secreted</keyword>
<comment type="subcellular location">
    <subcellularLocation>
        <location evidence="1">Secreted</location>
    </subcellularLocation>
</comment>
<dbReference type="Gene3D" id="2.60.40.10">
    <property type="entry name" value="Immunoglobulins"/>
    <property type="match status" value="2"/>
</dbReference>
<dbReference type="GO" id="GO:0005576">
    <property type="term" value="C:extracellular region"/>
    <property type="evidence" value="ECO:0007669"/>
    <property type="project" value="UniProtKB-SubCell"/>
</dbReference>
<keyword evidence="10" id="KW-1185">Reference proteome</keyword>
<dbReference type="FunFam" id="2.60.40.10:FF:002402">
    <property type="entry name" value="Zwei Ig domain protein zig-4"/>
    <property type="match status" value="1"/>
</dbReference>
<dbReference type="SMART" id="SM00408">
    <property type="entry name" value="IGc2"/>
    <property type="match status" value="2"/>
</dbReference>
<dbReference type="GO" id="GO:0030424">
    <property type="term" value="C:axon"/>
    <property type="evidence" value="ECO:0007669"/>
    <property type="project" value="TreeGrafter"/>
</dbReference>
<dbReference type="AlphaFoldDB" id="A0A2G5SW39"/>
<dbReference type="GO" id="GO:0070593">
    <property type="term" value="P:dendrite self-avoidance"/>
    <property type="evidence" value="ECO:0007669"/>
    <property type="project" value="TreeGrafter"/>
</dbReference>
<dbReference type="GO" id="GO:0098632">
    <property type="term" value="F:cell-cell adhesion mediator activity"/>
    <property type="evidence" value="ECO:0007669"/>
    <property type="project" value="TreeGrafter"/>
</dbReference>
<evidence type="ECO:0000256" key="7">
    <source>
        <dbReference type="SAM" id="SignalP"/>
    </source>
</evidence>
<dbReference type="GO" id="GO:0007156">
    <property type="term" value="P:homophilic cell adhesion via plasma membrane adhesion molecules"/>
    <property type="evidence" value="ECO:0007669"/>
    <property type="project" value="TreeGrafter"/>
</dbReference>
<dbReference type="Proteomes" id="UP000230233">
    <property type="component" value="Chromosome X"/>
</dbReference>
<sequence>MKVGLLILLQFVSTSTLAHPTSFDVKQVVALGKELDKIQLTAKPSIKLTSRLEDVAVKAGTSITLRCESLSTPSANFQWEKDGEVIQGSLDINVEEKMLNIGQSVVNSGIVTSTYTIECPTEEDTGVYSCVASNGHDTVQSMATVEIEGETSECRRNHRSAPKIVQYTDSRFEMQGNIVTLSCRADRKAMWAWTFEEERLPEDGRFEILRNGDLRIRDIEWSDMGTYQCIAANKHGESTQDVFLYPTKKV</sequence>
<feature type="signal peptide" evidence="7">
    <location>
        <begin position="1"/>
        <end position="18"/>
    </location>
</feature>
<protein>
    <recommendedName>
        <fullName evidence="8">Ig-like domain-containing protein</fullName>
    </recommendedName>
</protein>
<comment type="caution">
    <text evidence="9">The sequence shown here is derived from an EMBL/GenBank/DDBJ whole genome shotgun (WGS) entry which is preliminary data.</text>
</comment>
<keyword evidence="3 7" id="KW-0732">Signal</keyword>
<organism evidence="9 10">
    <name type="scientific">Caenorhabditis nigoni</name>
    <dbReference type="NCBI Taxonomy" id="1611254"/>
    <lineage>
        <taxon>Eukaryota</taxon>
        <taxon>Metazoa</taxon>
        <taxon>Ecdysozoa</taxon>
        <taxon>Nematoda</taxon>
        <taxon>Chromadorea</taxon>
        <taxon>Rhabditida</taxon>
        <taxon>Rhabditina</taxon>
        <taxon>Rhabditomorpha</taxon>
        <taxon>Rhabditoidea</taxon>
        <taxon>Rhabditidae</taxon>
        <taxon>Peloderinae</taxon>
        <taxon>Caenorhabditis</taxon>
    </lineage>
</organism>
<evidence type="ECO:0000313" key="10">
    <source>
        <dbReference type="Proteomes" id="UP000230233"/>
    </source>
</evidence>
<evidence type="ECO:0000256" key="6">
    <source>
        <dbReference type="ARBA" id="ARBA00023319"/>
    </source>
</evidence>
<evidence type="ECO:0000256" key="1">
    <source>
        <dbReference type="ARBA" id="ARBA00004613"/>
    </source>
</evidence>
<dbReference type="PROSITE" id="PS50835">
    <property type="entry name" value="IG_LIKE"/>
    <property type="match status" value="2"/>
</dbReference>
<dbReference type="SMART" id="SM00409">
    <property type="entry name" value="IG"/>
    <property type="match status" value="2"/>
</dbReference>
<evidence type="ECO:0000259" key="8">
    <source>
        <dbReference type="PROSITE" id="PS50835"/>
    </source>
</evidence>
<feature type="domain" description="Ig-like" evidence="8">
    <location>
        <begin position="44"/>
        <end position="146"/>
    </location>
</feature>
<dbReference type="SUPFAM" id="SSF48726">
    <property type="entry name" value="Immunoglobulin"/>
    <property type="match status" value="2"/>
</dbReference>
<name>A0A2G5SW39_9PELO</name>
<feature type="domain" description="Ig-like" evidence="8">
    <location>
        <begin position="162"/>
        <end position="245"/>
    </location>
</feature>
<dbReference type="Pfam" id="PF07679">
    <property type="entry name" value="I-set"/>
    <property type="match status" value="1"/>
</dbReference>
<dbReference type="InterPro" id="IPR003599">
    <property type="entry name" value="Ig_sub"/>
</dbReference>
<dbReference type="FunFam" id="2.60.40.10:FF:001749">
    <property type="entry name" value="Neural/ectodermal development factor IMP-L2"/>
    <property type="match status" value="1"/>
</dbReference>
<keyword evidence="4" id="KW-0677">Repeat</keyword>
<evidence type="ECO:0000256" key="3">
    <source>
        <dbReference type="ARBA" id="ARBA00022729"/>
    </source>
</evidence>
<feature type="chain" id="PRO_5013929203" description="Ig-like domain-containing protein" evidence="7">
    <location>
        <begin position="19"/>
        <end position="250"/>
    </location>
</feature>
<dbReference type="InterPro" id="IPR013098">
    <property type="entry name" value="Ig_I-set"/>
</dbReference>
<dbReference type="GO" id="GO:0007411">
    <property type="term" value="P:axon guidance"/>
    <property type="evidence" value="ECO:0007669"/>
    <property type="project" value="TreeGrafter"/>
</dbReference>
<dbReference type="EMBL" id="PDUG01000006">
    <property type="protein sequence ID" value="PIC19344.1"/>
    <property type="molecule type" value="Genomic_DNA"/>
</dbReference>
<dbReference type="InterPro" id="IPR013783">
    <property type="entry name" value="Ig-like_fold"/>
</dbReference>
<evidence type="ECO:0000313" key="9">
    <source>
        <dbReference type="EMBL" id="PIC19344.1"/>
    </source>
</evidence>
<proteinExistence type="predicted"/>
<reference evidence="10" key="1">
    <citation type="submission" date="2017-10" db="EMBL/GenBank/DDBJ databases">
        <title>Rapid genome shrinkage in a self-fertile nematode reveals novel sperm competition proteins.</title>
        <authorList>
            <person name="Yin D."/>
            <person name="Schwarz E.M."/>
            <person name="Thomas C.G."/>
            <person name="Felde R.L."/>
            <person name="Korf I.F."/>
            <person name="Cutter A.D."/>
            <person name="Schartner C.M."/>
            <person name="Ralston E.J."/>
            <person name="Meyer B.J."/>
            <person name="Haag E.S."/>
        </authorList>
    </citation>
    <scope>NUCLEOTIDE SEQUENCE [LARGE SCALE GENOMIC DNA]</scope>
    <source>
        <strain evidence="10">JU1422</strain>
    </source>
</reference>
<keyword evidence="6" id="KW-0393">Immunoglobulin domain</keyword>
<dbReference type="PANTHER" id="PTHR10075">
    <property type="entry name" value="BASIGIN RELATED"/>
    <property type="match status" value="1"/>
</dbReference>
<dbReference type="GO" id="GO:0005886">
    <property type="term" value="C:plasma membrane"/>
    <property type="evidence" value="ECO:0007669"/>
    <property type="project" value="TreeGrafter"/>
</dbReference>
<evidence type="ECO:0000256" key="5">
    <source>
        <dbReference type="ARBA" id="ARBA00023157"/>
    </source>
</evidence>
<dbReference type="PANTHER" id="PTHR10075:SF101">
    <property type="entry name" value="ZWEI IG DOMAIN PROTEIN ZIG-3"/>
    <property type="match status" value="1"/>
</dbReference>
<dbReference type="STRING" id="1611254.A0A2G5SW39"/>
<dbReference type="InterPro" id="IPR003598">
    <property type="entry name" value="Ig_sub2"/>
</dbReference>
<evidence type="ECO:0000256" key="4">
    <source>
        <dbReference type="ARBA" id="ARBA00022737"/>
    </source>
</evidence>
<dbReference type="InterPro" id="IPR036179">
    <property type="entry name" value="Ig-like_dom_sf"/>
</dbReference>
<gene>
    <name evidence="9" type="primary">Cnig_chr_X.g24928</name>
    <name evidence="9" type="ORF">B9Z55_024928</name>
</gene>
<keyword evidence="5" id="KW-1015">Disulfide bond</keyword>
<dbReference type="InterPro" id="IPR007110">
    <property type="entry name" value="Ig-like_dom"/>
</dbReference>
<dbReference type="Pfam" id="PF13927">
    <property type="entry name" value="Ig_3"/>
    <property type="match status" value="1"/>
</dbReference>
<accession>A0A2G5SW39</accession>